<reference evidence="4 5" key="1">
    <citation type="submission" date="2019-06" db="EMBL/GenBank/DDBJ databases">
        <title>Sequencing the genomes of 1000 actinobacteria strains.</title>
        <authorList>
            <person name="Klenk H.-P."/>
        </authorList>
    </citation>
    <scope>NUCLEOTIDE SEQUENCE [LARGE SCALE GENOMIC DNA]</scope>
    <source>
        <strain evidence="4 5">DSM 25218</strain>
    </source>
</reference>
<feature type="domain" description="Fe/B12 periplasmic-binding" evidence="3">
    <location>
        <begin position="54"/>
        <end position="326"/>
    </location>
</feature>
<protein>
    <submittedName>
        <fullName evidence="4">Iron complex transport system substrate-binding protein</fullName>
    </submittedName>
</protein>
<evidence type="ECO:0000259" key="3">
    <source>
        <dbReference type="PROSITE" id="PS50983"/>
    </source>
</evidence>
<comment type="similarity">
    <text evidence="1">Belongs to the bacterial solute-binding protein 8 family.</text>
</comment>
<dbReference type="Pfam" id="PF01497">
    <property type="entry name" value="Peripla_BP_2"/>
    <property type="match status" value="1"/>
</dbReference>
<evidence type="ECO:0000256" key="2">
    <source>
        <dbReference type="SAM" id="SignalP"/>
    </source>
</evidence>
<dbReference type="PROSITE" id="PS50983">
    <property type="entry name" value="FE_B12_PBP"/>
    <property type="match status" value="1"/>
</dbReference>
<dbReference type="Gene3D" id="3.40.50.1980">
    <property type="entry name" value="Nitrogenase molybdenum iron protein domain"/>
    <property type="match status" value="2"/>
</dbReference>
<comment type="caution">
    <text evidence="4">The sequence shown here is derived from an EMBL/GenBank/DDBJ whole genome shotgun (WGS) entry which is preliminary data.</text>
</comment>
<dbReference type="PROSITE" id="PS51257">
    <property type="entry name" value="PROKAR_LIPOPROTEIN"/>
    <property type="match status" value="1"/>
</dbReference>
<dbReference type="PANTHER" id="PTHR30535">
    <property type="entry name" value="VITAMIN B12-BINDING PROTEIN"/>
    <property type="match status" value="1"/>
</dbReference>
<evidence type="ECO:0000256" key="1">
    <source>
        <dbReference type="ARBA" id="ARBA00008814"/>
    </source>
</evidence>
<evidence type="ECO:0000313" key="5">
    <source>
        <dbReference type="Proteomes" id="UP000320209"/>
    </source>
</evidence>
<gene>
    <name evidence="4" type="ORF">FB381_2992</name>
</gene>
<keyword evidence="2" id="KW-0732">Signal</keyword>
<dbReference type="Proteomes" id="UP000320209">
    <property type="component" value="Unassembled WGS sequence"/>
</dbReference>
<organism evidence="4 5">
    <name type="scientific">Nocardioides albertanoniae</name>
    <dbReference type="NCBI Taxonomy" id="1175486"/>
    <lineage>
        <taxon>Bacteria</taxon>
        <taxon>Bacillati</taxon>
        <taxon>Actinomycetota</taxon>
        <taxon>Actinomycetes</taxon>
        <taxon>Propionibacteriales</taxon>
        <taxon>Nocardioidaceae</taxon>
        <taxon>Nocardioides</taxon>
    </lineage>
</organism>
<dbReference type="InterPro" id="IPR050902">
    <property type="entry name" value="ABC_Transporter_SBP"/>
</dbReference>
<dbReference type="InterPro" id="IPR002491">
    <property type="entry name" value="ABC_transptr_periplasmic_BD"/>
</dbReference>
<dbReference type="OrthoDB" id="9797850at2"/>
<dbReference type="AlphaFoldDB" id="A0A543A929"/>
<feature type="chain" id="PRO_5039371652" evidence="2">
    <location>
        <begin position="20"/>
        <end position="326"/>
    </location>
</feature>
<feature type="signal peptide" evidence="2">
    <location>
        <begin position="1"/>
        <end position="19"/>
    </location>
</feature>
<sequence>MRPAAFIAIAALTAGLLSACGNESETDTTGTADGYPVTVENCGVEVTFDKPPERVFIANSAPVQYLASLDLLDRLASRAGQFPTAYYSSETAAAIEKVPSLTEKLTPDGHLNISQEEIIAQDPDLVLGLPEGITRESLDAAGIPVLVEPSFCPDGIDRPGYDVVYDQMQLYGKVFDHTDQADEAVATLRERIEQVEAGLPRQEERTAAVLWPYRGQGTVGAYGKQSMADPQLTTLGYTNVFGDVDQRVFETTMEQLLDRDPDIIVLLHTDGTEAEIEQALLDLPGADQLTAVRTGQVMVQLFNFTEPPTPLVLDGLEHIAARFNGS</sequence>
<dbReference type="EMBL" id="VFOV01000001">
    <property type="protein sequence ID" value="TQL69091.1"/>
    <property type="molecule type" value="Genomic_DNA"/>
</dbReference>
<proteinExistence type="inferred from homology"/>
<dbReference type="SUPFAM" id="SSF53807">
    <property type="entry name" value="Helical backbone' metal receptor"/>
    <property type="match status" value="1"/>
</dbReference>
<dbReference type="PANTHER" id="PTHR30535:SF7">
    <property type="entry name" value="IRON(III) DICITRATE-BINDING PROTEIN"/>
    <property type="match status" value="1"/>
</dbReference>
<accession>A0A543A929</accession>
<dbReference type="RefSeq" id="WP_141781009.1">
    <property type="nucleotide sequence ID" value="NZ_VFOV01000001.1"/>
</dbReference>
<keyword evidence="5" id="KW-1185">Reference proteome</keyword>
<evidence type="ECO:0000313" key="4">
    <source>
        <dbReference type="EMBL" id="TQL69091.1"/>
    </source>
</evidence>
<name>A0A543A929_9ACTN</name>